<proteinExistence type="predicted"/>
<gene>
    <name evidence="1" type="ORF">IAD41_00520</name>
</gene>
<dbReference type="AlphaFoldDB" id="A0A9D1FUB3"/>
<protein>
    <submittedName>
        <fullName evidence="1">Uncharacterized protein</fullName>
    </submittedName>
</protein>
<evidence type="ECO:0000313" key="2">
    <source>
        <dbReference type="Proteomes" id="UP000824139"/>
    </source>
</evidence>
<reference evidence="1" key="1">
    <citation type="submission" date="2020-10" db="EMBL/GenBank/DDBJ databases">
        <authorList>
            <person name="Gilroy R."/>
        </authorList>
    </citation>
    <scope>NUCLEOTIDE SEQUENCE</scope>
    <source>
        <strain evidence="1">CHK152-2994</strain>
    </source>
</reference>
<reference evidence="1" key="2">
    <citation type="journal article" date="2021" name="PeerJ">
        <title>Extensive microbial diversity within the chicken gut microbiome revealed by metagenomics and culture.</title>
        <authorList>
            <person name="Gilroy R."/>
            <person name="Ravi A."/>
            <person name="Getino M."/>
            <person name="Pursley I."/>
            <person name="Horton D.L."/>
            <person name="Alikhan N.F."/>
            <person name="Baker D."/>
            <person name="Gharbi K."/>
            <person name="Hall N."/>
            <person name="Watson M."/>
            <person name="Adriaenssens E.M."/>
            <person name="Foster-Nyarko E."/>
            <person name="Jarju S."/>
            <person name="Secka A."/>
            <person name="Antonio M."/>
            <person name="Oren A."/>
            <person name="Chaudhuri R.R."/>
            <person name="La Ragione R."/>
            <person name="Hildebrand F."/>
            <person name="Pallen M.J."/>
        </authorList>
    </citation>
    <scope>NUCLEOTIDE SEQUENCE</scope>
    <source>
        <strain evidence="1">CHK152-2994</strain>
    </source>
</reference>
<organism evidence="1 2">
    <name type="scientific">Candidatus Scatenecus faecavium</name>
    <dbReference type="NCBI Taxonomy" id="2840915"/>
    <lineage>
        <taxon>Bacteria</taxon>
        <taxon>Candidatus Scatenecus</taxon>
    </lineage>
</organism>
<evidence type="ECO:0000313" key="1">
    <source>
        <dbReference type="EMBL" id="HIS82083.1"/>
    </source>
</evidence>
<accession>A0A9D1FUB3</accession>
<dbReference type="Proteomes" id="UP000824139">
    <property type="component" value="Unassembled WGS sequence"/>
</dbReference>
<sequence length="220" mass="25604">MIIQNNCKTAFTASKIPLQDADWVCRKVKTAFPAISPNRLFFENPALIISNSKFNSFISKKGNLLVQDRNDRKFLSSPFKILKEIIYSASEHKVAHCNEFASLAEMIARINGVKNCYRLFMENYDHTFLFICEKPIEEGFCKKNNFIIDPWLGISGRVEDILMKYKNVYGKIFQFAQNEKISLKIKKPLSLNENEIKYFREKYPNLVFNSSDGHKLLSFF</sequence>
<name>A0A9D1FUB3_9BACT</name>
<dbReference type="EMBL" id="DVJO01000015">
    <property type="protein sequence ID" value="HIS82083.1"/>
    <property type="molecule type" value="Genomic_DNA"/>
</dbReference>
<comment type="caution">
    <text evidence="1">The sequence shown here is derived from an EMBL/GenBank/DDBJ whole genome shotgun (WGS) entry which is preliminary data.</text>
</comment>